<dbReference type="KEGG" id="enc:ECL_01691"/>
<dbReference type="Proteomes" id="UP000002363">
    <property type="component" value="Chromosome"/>
</dbReference>
<dbReference type="EnsemblBacteria" id="ADF61249">
    <property type="protein sequence ID" value="ADF61249"/>
    <property type="gene ID" value="ECL_01691"/>
</dbReference>
<dbReference type="OrthoDB" id="981968at2"/>
<organism evidence="1 2">
    <name type="scientific">Enterobacter cloacae subsp. cloacae (strain ATCC 13047 / DSM 30054 / NBRC 13535 / NCTC 10005 / WDCM 00083 / NCDC 279-56)</name>
    <dbReference type="NCBI Taxonomy" id="716541"/>
    <lineage>
        <taxon>Bacteria</taxon>
        <taxon>Pseudomonadati</taxon>
        <taxon>Pseudomonadota</taxon>
        <taxon>Gammaproteobacteria</taxon>
        <taxon>Enterobacterales</taxon>
        <taxon>Enterobacteriaceae</taxon>
        <taxon>Enterobacter</taxon>
        <taxon>Enterobacter cloacae complex</taxon>
    </lineage>
</organism>
<evidence type="ECO:0000313" key="2">
    <source>
        <dbReference type="Proteomes" id="UP000002363"/>
    </source>
</evidence>
<dbReference type="EMBL" id="CP001918">
    <property type="protein sequence ID" value="ADF61249.1"/>
    <property type="molecule type" value="Genomic_DNA"/>
</dbReference>
<dbReference type="AlphaFoldDB" id="A0A0H3CH75"/>
<keyword evidence="2" id="KW-1185">Reference proteome</keyword>
<name>A0A0H3CH75_ENTCC</name>
<dbReference type="PATRIC" id="fig|716541.4.peg.1902"/>
<accession>A0A0H3CH75</accession>
<dbReference type="RefSeq" id="WP_013096324.1">
    <property type="nucleotide sequence ID" value="NC_014121.1"/>
</dbReference>
<dbReference type="eggNOG" id="ENOG502Z8GP">
    <property type="taxonomic scope" value="Bacteria"/>
</dbReference>
<protein>
    <recommendedName>
        <fullName evidence="3">Glycosaminoglycan attachment site</fullName>
    </recommendedName>
</protein>
<reference evidence="1 2" key="1">
    <citation type="journal article" date="2010" name="J. Bacteriol.">
        <title>Complete genome sequence of Enterobacter cloacae subsp. cloacae type strain ATCC 13047.</title>
        <authorList>
            <person name="Ren Y."/>
            <person name="Ren Y."/>
            <person name="Zhou Z."/>
            <person name="Guo X."/>
            <person name="Li Y."/>
            <person name="Feng L."/>
            <person name="Wang L."/>
        </authorList>
    </citation>
    <scope>NUCLEOTIDE SEQUENCE [LARGE SCALE GENOMIC DNA]</scope>
    <source>
        <strain evidence="2">ATCC 13047 / DSM 30054 / NBRC 13535 / NCTC 10005 / WDCM 00083 / NCDC 279-56</strain>
    </source>
</reference>
<dbReference type="HOGENOM" id="CLU_047094_0_0_6"/>
<evidence type="ECO:0000313" key="1">
    <source>
        <dbReference type="EMBL" id="ADF61249.1"/>
    </source>
</evidence>
<gene>
    <name evidence="1" type="ordered locus">ECL_01691</name>
</gene>
<proteinExistence type="predicted"/>
<evidence type="ECO:0008006" key="3">
    <source>
        <dbReference type="Google" id="ProtNLM"/>
    </source>
</evidence>
<sequence length="449" mass="52503">MNSGLKFSEISKEQFDIYFYGRSPYLKTFSQEIRWFKCEENDITLLCTIIVCNIDNDYNAIVLGRDLDKKFRAINVLASYDSMDTLLENLNDSIPKMLSQHHNGTFMQGDESAKPFSLFLSKVPDEKRNIYIKMLLEDPLHFPAYIVLEELAYWFKDPDGIFIRDFQSDSFNSRLFELYLNAVFYELDFEMNREYNQPDFLLSKFGEVISVEAVSIAETEDPLERKEVNQEQMDELRTHVLKVMPFKFARSLLKKVRHRPEPEKVHYWELDHTKNKPFIIAMQDYSKRMSMAFSSEALHSYLYGVDIESGTSIEKHIDGNRVIKSNFFGSEQNNYVSAVLLTTQATIPKFNRMGILAGIEAKGFKILVNGVKTDQEANPFPFTADVSDPNYQEPWCTAVYMYHNPNAIHPVDYRLFPNMIHVFQKEDHFEELVPRDYIIQSTTMIFKTE</sequence>